<evidence type="ECO:0008006" key="3">
    <source>
        <dbReference type="Google" id="ProtNLM"/>
    </source>
</evidence>
<evidence type="ECO:0000313" key="2">
    <source>
        <dbReference type="Proteomes" id="UP000016638"/>
    </source>
</evidence>
<dbReference type="OrthoDB" id="3194857at2"/>
<sequence>MAELYELSDTGRRDRLGNRIRESRSLGRVRVRTTPWGLTATENEGNGYRACDLALVTTAPVATVRRADTIRFPVGQDGETYEVTQVSDLGRRRSLYCTRQKGG</sequence>
<protein>
    <recommendedName>
        <fullName evidence="3">Phage head-tail joining protein</fullName>
    </recommendedName>
</protein>
<proteinExistence type="predicted"/>
<keyword evidence="2" id="KW-1185">Reference proteome</keyword>
<dbReference type="Proteomes" id="UP000016638">
    <property type="component" value="Unassembled WGS sequence"/>
</dbReference>
<dbReference type="STRING" id="1125712.HMPREF1316_1515"/>
<reference evidence="1 2" key="1">
    <citation type="submission" date="2013-08" db="EMBL/GenBank/DDBJ databases">
        <authorList>
            <person name="Durkin A.S."/>
            <person name="Haft D.R."/>
            <person name="McCorrison J."/>
            <person name="Torralba M."/>
            <person name="Gillis M."/>
            <person name="Haft D.H."/>
            <person name="Methe B."/>
            <person name="Sutton G."/>
            <person name="Nelson K.E."/>
        </authorList>
    </citation>
    <scope>NUCLEOTIDE SEQUENCE [LARGE SCALE GENOMIC DNA]</scope>
    <source>
        <strain evidence="1 2">F0195</strain>
    </source>
</reference>
<evidence type="ECO:0000313" key="1">
    <source>
        <dbReference type="EMBL" id="ERL09777.1"/>
    </source>
</evidence>
<dbReference type="RefSeq" id="WP_021725405.1">
    <property type="nucleotide sequence ID" value="NZ_AWEZ01000020.1"/>
</dbReference>
<accession>U2V366</accession>
<dbReference type="AlphaFoldDB" id="U2V366"/>
<dbReference type="PATRIC" id="fig|1125712.3.peg.578"/>
<name>U2V366_9ACTN</name>
<dbReference type="EMBL" id="AWEZ01000020">
    <property type="protein sequence ID" value="ERL09777.1"/>
    <property type="molecule type" value="Genomic_DNA"/>
</dbReference>
<organism evidence="1 2">
    <name type="scientific">Olsenella profusa F0195</name>
    <dbReference type="NCBI Taxonomy" id="1125712"/>
    <lineage>
        <taxon>Bacteria</taxon>
        <taxon>Bacillati</taxon>
        <taxon>Actinomycetota</taxon>
        <taxon>Coriobacteriia</taxon>
        <taxon>Coriobacteriales</taxon>
        <taxon>Atopobiaceae</taxon>
        <taxon>Olsenella</taxon>
    </lineage>
</organism>
<gene>
    <name evidence="1" type="ORF">HMPREF1316_1515</name>
</gene>
<comment type="caution">
    <text evidence="1">The sequence shown here is derived from an EMBL/GenBank/DDBJ whole genome shotgun (WGS) entry which is preliminary data.</text>
</comment>